<dbReference type="PANTHER" id="PTHR48277">
    <property type="entry name" value="MITOCHONDRIAL RIBOSOMAL PROTEIN S5"/>
    <property type="match status" value="1"/>
</dbReference>
<name>A0A4W5LWN5_9TELE</name>
<keyword evidence="2" id="KW-0689">Ribosomal protein</keyword>
<dbReference type="GeneTree" id="ENSGT00390000001878"/>
<dbReference type="Ensembl" id="ENSHHUT00000031710.1">
    <property type="protein sequence ID" value="ENSHHUP00000030442.1"/>
    <property type="gene ID" value="ENSHHUG00000019393.1"/>
</dbReference>
<dbReference type="InterPro" id="IPR000851">
    <property type="entry name" value="Ribosomal_uS5"/>
</dbReference>
<proteinExistence type="inferred from homology"/>
<dbReference type="GO" id="GO:0003735">
    <property type="term" value="F:structural constituent of ribosome"/>
    <property type="evidence" value="ECO:0007669"/>
    <property type="project" value="InterPro"/>
</dbReference>
<sequence>MSLSGYGLHCHRAVITICKLIGVEDMYSKVEGSVNLLNITRALFTGLANQSLAEKKQLHVVEFQPERGPLPLIVATPKKGVRPDPEPDEEIPNTQLTWDAVRAAQGMKRSFWAGIKRTIW</sequence>
<evidence type="ECO:0000313" key="5">
    <source>
        <dbReference type="Ensembl" id="ENSHHUP00000030442.1"/>
    </source>
</evidence>
<dbReference type="InterPro" id="IPR020568">
    <property type="entry name" value="Ribosomal_Su5_D2-typ_SF"/>
</dbReference>
<dbReference type="GO" id="GO:0005737">
    <property type="term" value="C:cytoplasm"/>
    <property type="evidence" value="ECO:0007669"/>
    <property type="project" value="UniProtKB-ARBA"/>
</dbReference>
<dbReference type="GO" id="GO:0003723">
    <property type="term" value="F:RNA binding"/>
    <property type="evidence" value="ECO:0007669"/>
    <property type="project" value="InterPro"/>
</dbReference>
<evidence type="ECO:0000313" key="6">
    <source>
        <dbReference type="Proteomes" id="UP000314982"/>
    </source>
</evidence>
<dbReference type="PANTHER" id="PTHR48277:SF1">
    <property type="entry name" value="MITOCHONDRIAL RIBOSOMAL PROTEIN S5"/>
    <property type="match status" value="1"/>
</dbReference>
<dbReference type="Pfam" id="PF03719">
    <property type="entry name" value="Ribosomal_S5_C"/>
    <property type="match status" value="1"/>
</dbReference>
<protein>
    <recommendedName>
        <fullName evidence="4">Small ribosomal subunit protein uS5 C-terminal domain-containing protein</fullName>
    </recommendedName>
</protein>
<evidence type="ECO:0000256" key="2">
    <source>
        <dbReference type="ARBA" id="ARBA00022980"/>
    </source>
</evidence>
<keyword evidence="3" id="KW-0687">Ribonucleoprotein</keyword>
<reference evidence="6" key="1">
    <citation type="submission" date="2018-06" db="EMBL/GenBank/DDBJ databases">
        <title>Genome assembly of Danube salmon.</title>
        <authorList>
            <person name="Macqueen D.J."/>
            <person name="Gundappa M.K."/>
        </authorList>
    </citation>
    <scope>NUCLEOTIDE SEQUENCE [LARGE SCALE GENOMIC DNA]</scope>
</reference>
<evidence type="ECO:0000256" key="3">
    <source>
        <dbReference type="ARBA" id="ARBA00023274"/>
    </source>
</evidence>
<dbReference type="FunFam" id="3.30.230.10:FF:000002">
    <property type="entry name" value="30S ribosomal protein S5"/>
    <property type="match status" value="1"/>
</dbReference>
<dbReference type="Gene3D" id="3.30.230.10">
    <property type="match status" value="1"/>
</dbReference>
<dbReference type="SUPFAM" id="SSF54211">
    <property type="entry name" value="Ribosomal protein S5 domain 2-like"/>
    <property type="match status" value="1"/>
</dbReference>
<evidence type="ECO:0000259" key="4">
    <source>
        <dbReference type="Pfam" id="PF03719"/>
    </source>
</evidence>
<evidence type="ECO:0000256" key="1">
    <source>
        <dbReference type="ARBA" id="ARBA00008945"/>
    </source>
</evidence>
<dbReference type="Proteomes" id="UP000314982">
    <property type="component" value="Unassembled WGS sequence"/>
</dbReference>
<organism evidence="5 6">
    <name type="scientific">Hucho hucho</name>
    <name type="common">huchen</name>
    <dbReference type="NCBI Taxonomy" id="62062"/>
    <lineage>
        <taxon>Eukaryota</taxon>
        <taxon>Metazoa</taxon>
        <taxon>Chordata</taxon>
        <taxon>Craniata</taxon>
        <taxon>Vertebrata</taxon>
        <taxon>Euteleostomi</taxon>
        <taxon>Actinopterygii</taxon>
        <taxon>Neopterygii</taxon>
        <taxon>Teleostei</taxon>
        <taxon>Protacanthopterygii</taxon>
        <taxon>Salmoniformes</taxon>
        <taxon>Salmonidae</taxon>
        <taxon>Salmoninae</taxon>
        <taxon>Hucho</taxon>
    </lineage>
</organism>
<reference evidence="5" key="3">
    <citation type="submission" date="2025-09" db="UniProtKB">
        <authorList>
            <consortium name="Ensembl"/>
        </authorList>
    </citation>
    <scope>IDENTIFICATION</scope>
</reference>
<keyword evidence="6" id="KW-1185">Reference proteome</keyword>
<dbReference type="InterPro" id="IPR014721">
    <property type="entry name" value="Ribsml_uS5_D2-typ_fold_subgr"/>
</dbReference>
<comment type="similarity">
    <text evidence="1">Belongs to the universal ribosomal protein uS5 family.</text>
</comment>
<dbReference type="STRING" id="62062.ENSHHUP00000030442"/>
<feature type="domain" description="Small ribosomal subunit protein uS5 C-terminal" evidence="4">
    <location>
        <begin position="4"/>
        <end position="54"/>
    </location>
</feature>
<dbReference type="GO" id="GO:0006412">
    <property type="term" value="P:translation"/>
    <property type="evidence" value="ECO:0007669"/>
    <property type="project" value="InterPro"/>
</dbReference>
<accession>A0A4W5LWN5</accession>
<dbReference type="InterPro" id="IPR005324">
    <property type="entry name" value="Ribosomal_uS5_C"/>
</dbReference>
<reference evidence="5" key="2">
    <citation type="submission" date="2025-08" db="UniProtKB">
        <authorList>
            <consortium name="Ensembl"/>
        </authorList>
    </citation>
    <scope>IDENTIFICATION</scope>
</reference>
<dbReference type="AlphaFoldDB" id="A0A4W5LWN5"/>
<dbReference type="GO" id="GO:0015935">
    <property type="term" value="C:small ribosomal subunit"/>
    <property type="evidence" value="ECO:0007669"/>
    <property type="project" value="UniProtKB-ARBA"/>
</dbReference>